<feature type="transmembrane region" description="Helical" evidence="6">
    <location>
        <begin position="122"/>
        <end position="144"/>
    </location>
</feature>
<sequence>MDDHKTHAASTPLLMCIDQDHHAPHNQELSLRPTLSEVVQEIKQLYTIAIPMIITGLLIYGKSVISMLFMGKLGKEVLAGGSLSIGIANLTGYSIISGLAMGMEAISTQAYGAKQWAVMGQTLHRTITILLLASVPISLLWLNIKPILLFSGQDPTISSIAATFLAFSIPDLLFQSLINPLKIFLRAQNITSPLMLSAAVALSLHTPVNYFLITYLRLGIRGIALASAVANLNLLFSLLLYLRLFHKKSWPGLALSSFSEFKPILNLAIPSCVSVCLEWWWYELMIVLSGLLPNATEAVAAMGILLQATSFVYIFPSALGLAVSTRVGNELGAHQPERAKAASLVALSCAVSNGVLAMLFMVAARNEWGRAFTGDEAIVAAVAAAMPVAGLCEVGNCPQTAGCGVLRGSARPRSAANINLGSFYGVGLPVAVFMGLVVGMGLPGLLVGLLAAQVVCALLMVVMLTRTDWTQQANRGSELIGMDVDQDENNKSFNFEIKKREDSTAIEEGGGDVVVAVVRSWLLHHRGGGDKVEVVALSQWRFRLRCSGGGNVAVVVDKHGGSGRQCDHVAAMEREKESRERVQI</sequence>
<evidence type="ECO:0000256" key="3">
    <source>
        <dbReference type="ARBA" id="ARBA00022692"/>
    </source>
</evidence>
<dbReference type="NCBIfam" id="TIGR00797">
    <property type="entry name" value="matE"/>
    <property type="match status" value="1"/>
</dbReference>
<evidence type="ECO:0000256" key="4">
    <source>
        <dbReference type="ARBA" id="ARBA00022989"/>
    </source>
</evidence>
<gene>
    <name evidence="7" type="ORF">CEY00_Acc31014</name>
</gene>
<dbReference type="STRING" id="1590841.A0A2R6PAE1"/>
<dbReference type="AlphaFoldDB" id="A0A2R6PAE1"/>
<reference evidence="8" key="2">
    <citation type="journal article" date="2018" name="BMC Genomics">
        <title>A manually annotated Actinidia chinensis var. chinensis (kiwifruit) genome highlights the challenges associated with draft genomes and gene prediction in plants.</title>
        <authorList>
            <person name="Pilkington S.M."/>
            <person name="Crowhurst R."/>
            <person name="Hilario E."/>
            <person name="Nardozza S."/>
            <person name="Fraser L."/>
            <person name="Peng Y."/>
            <person name="Gunaseelan K."/>
            <person name="Simpson R."/>
            <person name="Tahir J."/>
            <person name="Deroles S.C."/>
            <person name="Templeton K."/>
            <person name="Luo Z."/>
            <person name="Davy M."/>
            <person name="Cheng C."/>
            <person name="McNeilage M."/>
            <person name="Scaglione D."/>
            <person name="Liu Y."/>
            <person name="Zhang Q."/>
            <person name="Datson P."/>
            <person name="De Silva N."/>
            <person name="Gardiner S.E."/>
            <person name="Bassett H."/>
            <person name="Chagne D."/>
            <person name="McCallum J."/>
            <person name="Dzierzon H."/>
            <person name="Deng C."/>
            <person name="Wang Y.Y."/>
            <person name="Barron L."/>
            <person name="Manako K."/>
            <person name="Bowen J."/>
            <person name="Foster T.M."/>
            <person name="Erridge Z.A."/>
            <person name="Tiffin H."/>
            <person name="Waite C.N."/>
            <person name="Davies K.M."/>
            <person name="Grierson E.P."/>
            <person name="Laing W.A."/>
            <person name="Kirk R."/>
            <person name="Chen X."/>
            <person name="Wood M."/>
            <person name="Montefiori M."/>
            <person name="Brummell D.A."/>
            <person name="Schwinn K.E."/>
            <person name="Catanach A."/>
            <person name="Fullerton C."/>
            <person name="Li D."/>
            <person name="Meiyalaghan S."/>
            <person name="Nieuwenhuizen N."/>
            <person name="Read N."/>
            <person name="Prakash R."/>
            <person name="Hunter D."/>
            <person name="Zhang H."/>
            <person name="McKenzie M."/>
            <person name="Knabel M."/>
            <person name="Harris A."/>
            <person name="Allan A.C."/>
            <person name="Gleave A."/>
            <person name="Chen A."/>
            <person name="Janssen B.J."/>
            <person name="Plunkett B."/>
            <person name="Ampomah-Dwamena C."/>
            <person name="Voogd C."/>
            <person name="Leif D."/>
            <person name="Lafferty D."/>
            <person name="Souleyre E.J.F."/>
            <person name="Varkonyi-Gasic E."/>
            <person name="Gambi F."/>
            <person name="Hanley J."/>
            <person name="Yao J.L."/>
            <person name="Cheung J."/>
            <person name="David K.M."/>
            <person name="Warren B."/>
            <person name="Marsh K."/>
            <person name="Snowden K.C."/>
            <person name="Lin-Wang K."/>
            <person name="Brian L."/>
            <person name="Martinez-Sanchez M."/>
            <person name="Wang M."/>
            <person name="Ileperuma N."/>
            <person name="Macnee N."/>
            <person name="Campin R."/>
            <person name="McAtee P."/>
            <person name="Drummond R.S.M."/>
            <person name="Espley R.V."/>
            <person name="Ireland H.S."/>
            <person name="Wu R."/>
            <person name="Atkinson R.G."/>
            <person name="Karunairetnam S."/>
            <person name="Bulley S."/>
            <person name="Chunkath S."/>
            <person name="Hanley Z."/>
            <person name="Storey R."/>
            <person name="Thrimawithana A.H."/>
            <person name="Thomson S."/>
            <person name="David C."/>
            <person name="Testolin R."/>
            <person name="Huang H."/>
            <person name="Hellens R.P."/>
            <person name="Schaffer R.J."/>
        </authorList>
    </citation>
    <scope>NUCLEOTIDE SEQUENCE [LARGE SCALE GENOMIC DNA]</scope>
    <source>
        <strain evidence="8">cv. Red5</strain>
    </source>
</reference>
<dbReference type="GO" id="GO:0015297">
    <property type="term" value="F:antiporter activity"/>
    <property type="evidence" value="ECO:0007669"/>
    <property type="project" value="InterPro"/>
</dbReference>
<evidence type="ECO:0000256" key="6">
    <source>
        <dbReference type="RuleBase" id="RU004914"/>
    </source>
</evidence>
<dbReference type="CDD" id="cd13132">
    <property type="entry name" value="MATE_eukaryotic"/>
    <property type="match status" value="1"/>
</dbReference>
<comment type="similarity">
    <text evidence="2 6">Belongs to the multi antimicrobial extrusion (MATE) (TC 2.A.66.1) family.</text>
</comment>
<reference evidence="7 8" key="1">
    <citation type="submission" date="2017-07" db="EMBL/GenBank/DDBJ databases">
        <title>An improved, manually edited Actinidia chinensis var. chinensis (kiwifruit) genome highlights the challenges associated with draft genomes and gene prediction in plants.</title>
        <authorList>
            <person name="Pilkington S."/>
            <person name="Crowhurst R."/>
            <person name="Hilario E."/>
            <person name="Nardozza S."/>
            <person name="Fraser L."/>
            <person name="Peng Y."/>
            <person name="Gunaseelan K."/>
            <person name="Simpson R."/>
            <person name="Tahir J."/>
            <person name="Deroles S."/>
            <person name="Templeton K."/>
            <person name="Luo Z."/>
            <person name="Davy M."/>
            <person name="Cheng C."/>
            <person name="Mcneilage M."/>
            <person name="Scaglione D."/>
            <person name="Liu Y."/>
            <person name="Zhang Q."/>
            <person name="Datson P."/>
            <person name="De Silva N."/>
            <person name="Gardiner S."/>
            <person name="Bassett H."/>
            <person name="Chagne D."/>
            <person name="Mccallum J."/>
            <person name="Dzierzon H."/>
            <person name="Deng C."/>
            <person name="Wang Y.-Y."/>
            <person name="Barron N."/>
            <person name="Manako K."/>
            <person name="Bowen J."/>
            <person name="Foster T."/>
            <person name="Erridge Z."/>
            <person name="Tiffin H."/>
            <person name="Waite C."/>
            <person name="Davies K."/>
            <person name="Grierson E."/>
            <person name="Laing W."/>
            <person name="Kirk R."/>
            <person name="Chen X."/>
            <person name="Wood M."/>
            <person name="Montefiori M."/>
            <person name="Brummell D."/>
            <person name="Schwinn K."/>
            <person name="Catanach A."/>
            <person name="Fullerton C."/>
            <person name="Li D."/>
            <person name="Meiyalaghan S."/>
            <person name="Nieuwenhuizen N."/>
            <person name="Read N."/>
            <person name="Prakash R."/>
            <person name="Hunter D."/>
            <person name="Zhang H."/>
            <person name="Mckenzie M."/>
            <person name="Knabel M."/>
            <person name="Harris A."/>
            <person name="Allan A."/>
            <person name="Chen A."/>
            <person name="Janssen B."/>
            <person name="Plunkett B."/>
            <person name="Dwamena C."/>
            <person name="Voogd C."/>
            <person name="Leif D."/>
            <person name="Lafferty D."/>
            <person name="Souleyre E."/>
            <person name="Varkonyi-Gasic E."/>
            <person name="Gambi F."/>
            <person name="Hanley J."/>
            <person name="Yao J.-L."/>
            <person name="Cheung J."/>
            <person name="David K."/>
            <person name="Warren B."/>
            <person name="Marsh K."/>
            <person name="Snowden K."/>
            <person name="Lin-Wang K."/>
            <person name="Brian L."/>
            <person name="Martinez-Sanchez M."/>
            <person name="Wang M."/>
            <person name="Ileperuma N."/>
            <person name="Macnee N."/>
            <person name="Campin R."/>
            <person name="Mcatee P."/>
            <person name="Drummond R."/>
            <person name="Espley R."/>
            <person name="Ireland H."/>
            <person name="Wu R."/>
            <person name="Atkinson R."/>
            <person name="Karunairetnam S."/>
            <person name="Bulley S."/>
            <person name="Chunkath S."/>
            <person name="Hanley Z."/>
            <person name="Storey R."/>
            <person name="Thrimawithana A."/>
            <person name="Thomson S."/>
            <person name="David C."/>
            <person name="Testolin R."/>
        </authorList>
    </citation>
    <scope>NUCLEOTIDE SEQUENCE [LARGE SCALE GENOMIC DNA]</scope>
    <source>
        <strain evidence="8">cv. Red5</strain>
        <tissue evidence="7">Young leaf</tissue>
    </source>
</reference>
<comment type="caution">
    <text evidence="7">The sequence shown here is derived from an EMBL/GenBank/DDBJ whole genome shotgun (WGS) entry which is preliminary data.</text>
</comment>
<dbReference type="GO" id="GO:0042910">
    <property type="term" value="F:xenobiotic transmembrane transporter activity"/>
    <property type="evidence" value="ECO:0007669"/>
    <property type="project" value="InterPro"/>
</dbReference>
<organism evidence="7 8">
    <name type="scientific">Actinidia chinensis var. chinensis</name>
    <name type="common">Chinese soft-hair kiwi</name>
    <dbReference type="NCBI Taxonomy" id="1590841"/>
    <lineage>
        <taxon>Eukaryota</taxon>
        <taxon>Viridiplantae</taxon>
        <taxon>Streptophyta</taxon>
        <taxon>Embryophyta</taxon>
        <taxon>Tracheophyta</taxon>
        <taxon>Spermatophyta</taxon>
        <taxon>Magnoliopsida</taxon>
        <taxon>eudicotyledons</taxon>
        <taxon>Gunneridae</taxon>
        <taxon>Pentapetalae</taxon>
        <taxon>asterids</taxon>
        <taxon>Ericales</taxon>
        <taxon>Actinidiaceae</taxon>
        <taxon>Actinidia</taxon>
    </lineage>
</organism>
<comment type="subcellular location">
    <subcellularLocation>
        <location evidence="1">Membrane</location>
        <topology evidence="1">Multi-pass membrane protein</topology>
    </subcellularLocation>
</comment>
<keyword evidence="8" id="KW-1185">Reference proteome</keyword>
<dbReference type="Gramene" id="PSR87984">
    <property type="protein sequence ID" value="PSR87984"/>
    <property type="gene ID" value="CEY00_Acc31014"/>
</dbReference>
<keyword evidence="3 6" id="KW-0812">Transmembrane</keyword>
<feature type="transmembrane region" description="Helical" evidence="6">
    <location>
        <begin position="418"/>
        <end position="438"/>
    </location>
</feature>
<dbReference type="OMA" id="WEGMICG"/>
<feature type="transmembrane region" description="Helical" evidence="6">
    <location>
        <begin position="77"/>
        <end position="101"/>
    </location>
</feature>
<feature type="transmembrane region" description="Helical" evidence="6">
    <location>
        <begin position="45"/>
        <end position="65"/>
    </location>
</feature>
<dbReference type="InterPro" id="IPR002528">
    <property type="entry name" value="MATE_fam"/>
</dbReference>
<keyword evidence="4 6" id="KW-1133">Transmembrane helix</keyword>
<evidence type="ECO:0000313" key="7">
    <source>
        <dbReference type="EMBL" id="PSR87984.1"/>
    </source>
</evidence>
<feature type="transmembrane region" description="Helical" evidence="6">
    <location>
        <begin position="222"/>
        <end position="242"/>
    </location>
</feature>
<dbReference type="InterPro" id="IPR045069">
    <property type="entry name" value="MATE_euk"/>
</dbReference>
<dbReference type="GO" id="GO:0016020">
    <property type="term" value="C:membrane"/>
    <property type="evidence" value="ECO:0007669"/>
    <property type="project" value="UniProtKB-SubCell"/>
</dbReference>
<dbReference type="OrthoDB" id="2126698at2759"/>
<dbReference type="PANTHER" id="PTHR11206">
    <property type="entry name" value="MULTIDRUG RESISTANCE PROTEIN"/>
    <property type="match status" value="1"/>
</dbReference>
<feature type="transmembrane region" description="Helical" evidence="6">
    <location>
        <begin position="444"/>
        <end position="465"/>
    </location>
</feature>
<dbReference type="EMBL" id="NKQK01000027">
    <property type="protein sequence ID" value="PSR87984.1"/>
    <property type="molecule type" value="Genomic_DNA"/>
</dbReference>
<feature type="transmembrane region" description="Helical" evidence="6">
    <location>
        <begin position="344"/>
        <end position="365"/>
    </location>
</feature>
<evidence type="ECO:0000256" key="2">
    <source>
        <dbReference type="ARBA" id="ARBA00010199"/>
    </source>
</evidence>
<protein>
    <recommendedName>
        <fullName evidence="6">Protein DETOXIFICATION</fullName>
    </recommendedName>
    <alternativeName>
        <fullName evidence="6">Multidrug and toxic compound extrusion protein</fullName>
    </alternativeName>
</protein>
<feature type="transmembrane region" description="Helical" evidence="6">
    <location>
        <begin position="302"/>
        <end position="323"/>
    </location>
</feature>
<feature type="transmembrane region" description="Helical" evidence="6">
    <location>
        <begin position="156"/>
        <end position="174"/>
    </location>
</feature>
<evidence type="ECO:0000256" key="5">
    <source>
        <dbReference type="ARBA" id="ARBA00023136"/>
    </source>
</evidence>
<proteinExistence type="inferred from homology"/>
<feature type="transmembrane region" description="Helical" evidence="6">
    <location>
        <begin position="377"/>
        <end position="397"/>
    </location>
</feature>
<name>A0A2R6PAE1_ACTCC</name>
<dbReference type="GO" id="GO:1990961">
    <property type="term" value="P:xenobiotic detoxification by transmembrane export across the plasma membrane"/>
    <property type="evidence" value="ECO:0007669"/>
    <property type="project" value="InterPro"/>
</dbReference>
<dbReference type="Pfam" id="PF01554">
    <property type="entry name" value="MatE"/>
    <property type="match status" value="2"/>
</dbReference>
<accession>A0A2R6PAE1</accession>
<dbReference type="InParanoid" id="A0A2R6PAE1"/>
<keyword evidence="5 6" id="KW-0472">Membrane</keyword>
<dbReference type="Proteomes" id="UP000241394">
    <property type="component" value="Chromosome LG27"/>
</dbReference>
<feature type="transmembrane region" description="Helical" evidence="6">
    <location>
        <begin position="194"/>
        <end position="216"/>
    </location>
</feature>
<evidence type="ECO:0000313" key="8">
    <source>
        <dbReference type="Proteomes" id="UP000241394"/>
    </source>
</evidence>
<evidence type="ECO:0000256" key="1">
    <source>
        <dbReference type="ARBA" id="ARBA00004141"/>
    </source>
</evidence>